<feature type="compositionally biased region" description="Low complexity" evidence="5">
    <location>
        <begin position="33"/>
        <end position="68"/>
    </location>
</feature>
<evidence type="ECO:0000256" key="3">
    <source>
        <dbReference type="ARBA" id="ARBA00023163"/>
    </source>
</evidence>
<dbReference type="EMBL" id="MU032344">
    <property type="protein sequence ID" value="KAF3770734.1"/>
    <property type="molecule type" value="Genomic_DNA"/>
</dbReference>
<evidence type="ECO:0000256" key="4">
    <source>
        <dbReference type="ARBA" id="ARBA00023242"/>
    </source>
</evidence>
<feature type="compositionally biased region" description="Basic and acidic residues" evidence="5">
    <location>
        <begin position="244"/>
        <end position="253"/>
    </location>
</feature>
<keyword evidence="4" id="KW-0539">Nucleus</keyword>
<gene>
    <name evidence="6" type="ORF">M406DRAFT_326157</name>
</gene>
<protein>
    <recommendedName>
        <fullName evidence="8">DNA-directed RNA polymerase III RPC4</fullName>
    </recommendedName>
</protein>
<feature type="compositionally biased region" description="Basic and acidic residues" evidence="5">
    <location>
        <begin position="227"/>
        <end position="236"/>
    </location>
</feature>
<dbReference type="GO" id="GO:0005666">
    <property type="term" value="C:RNA polymerase III complex"/>
    <property type="evidence" value="ECO:0007669"/>
    <property type="project" value="InterPro"/>
</dbReference>
<dbReference type="GO" id="GO:0003677">
    <property type="term" value="F:DNA binding"/>
    <property type="evidence" value="ECO:0007669"/>
    <property type="project" value="InterPro"/>
</dbReference>
<organism evidence="6 7">
    <name type="scientific">Cryphonectria parasitica (strain ATCC 38755 / EP155)</name>
    <dbReference type="NCBI Taxonomy" id="660469"/>
    <lineage>
        <taxon>Eukaryota</taxon>
        <taxon>Fungi</taxon>
        <taxon>Dikarya</taxon>
        <taxon>Ascomycota</taxon>
        <taxon>Pezizomycotina</taxon>
        <taxon>Sordariomycetes</taxon>
        <taxon>Sordariomycetidae</taxon>
        <taxon>Diaporthales</taxon>
        <taxon>Cryphonectriaceae</taxon>
        <taxon>Cryphonectria-Endothia species complex</taxon>
        <taxon>Cryphonectria</taxon>
    </lineage>
</organism>
<evidence type="ECO:0008006" key="8">
    <source>
        <dbReference type="Google" id="ProtNLM"/>
    </source>
</evidence>
<dbReference type="AlphaFoldDB" id="A0A9P5CTK5"/>
<reference evidence="6" key="1">
    <citation type="journal article" date="2020" name="Phytopathology">
        <title>Genome sequence of the chestnut blight fungus Cryphonectria parasitica EP155: A fundamental resource for an archetypical invasive plant pathogen.</title>
        <authorList>
            <person name="Crouch J.A."/>
            <person name="Dawe A."/>
            <person name="Aerts A."/>
            <person name="Barry K."/>
            <person name="Churchill A.C.L."/>
            <person name="Grimwood J."/>
            <person name="Hillman B."/>
            <person name="Milgroom M.G."/>
            <person name="Pangilinan J."/>
            <person name="Smith M."/>
            <person name="Salamov A."/>
            <person name="Schmutz J."/>
            <person name="Yadav J."/>
            <person name="Grigoriev I.V."/>
            <person name="Nuss D."/>
        </authorList>
    </citation>
    <scope>NUCLEOTIDE SEQUENCE</scope>
    <source>
        <strain evidence="6">EP155</strain>
    </source>
</reference>
<comment type="caution">
    <text evidence="6">The sequence shown here is derived from an EMBL/GenBank/DDBJ whole genome shotgun (WGS) entry which is preliminary data.</text>
</comment>
<dbReference type="PANTHER" id="PTHR13408">
    <property type="entry name" value="DNA-DIRECTED RNA POLYMERASE III"/>
    <property type="match status" value="1"/>
</dbReference>
<keyword evidence="7" id="KW-1185">Reference proteome</keyword>
<dbReference type="Proteomes" id="UP000803844">
    <property type="component" value="Unassembled WGS sequence"/>
</dbReference>
<dbReference type="GO" id="GO:0042797">
    <property type="term" value="P:tRNA transcription by RNA polymerase III"/>
    <property type="evidence" value="ECO:0007669"/>
    <property type="project" value="TreeGrafter"/>
</dbReference>
<proteinExistence type="predicted"/>
<dbReference type="Pfam" id="PF05132">
    <property type="entry name" value="RNA_pol_Rpc4"/>
    <property type="match status" value="1"/>
</dbReference>
<evidence type="ECO:0000313" key="6">
    <source>
        <dbReference type="EMBL" id="KAF3770734.1"/>
    </source>
</evidence>
<evidence type="ECO:0000256" key="5">
    <source>
        <dbReference type="SAM" id="MobiDB-lite"/>
    </source>
</evidence>
<feature type="region of interest" description="Disordered" evidence="5">
    <location>
        <begin position="1"/>
        <end position="197"/>
    </location>
</feature>
<feature type="compositionally biased region" description="Polar residues" evidence="5">
    <location>
        <begin position="137"/>
        <end position="147"/>
    </location>
</feature>
<keyword evidence="3" id="KW-0804">Transcription</keyword>
<feature type="region of interest" description="Disordered" evidence="5">
    <location>
        <begin position="391"/>
        <end position="453"/>
    </location>
</feature>
<feature type="compositionally biased region" description="Polar residues" evidence="5">
    <location>
        <begin position="182"/>
        <end position="191"/>
    </location>
</feature>
<dbReference type="GeneID" id="63837178"/>
<comment type="subcellular location">
    <subcellularLocation>
        <location evidence="1">Nucleus</location>
    </subcellularLocation>
</comment>
<keyword evidence="2" id="KW-0240">DNA-directed RNA polymerase</keyword>
<sequence>MAALENPTPLPAAEAEMVDAPTAQFSSSETVDAAASSTAQAAPPTSAPPTTRSTPARASARGAAASGRFLPRAIRRSQLDRDTIAAKESAKQETKAAVDARLQRAARGGRGGGRRARGGPPAGFDRIIRGGTGGFGSTIQASSNRGGPSSFARLYDAPSAGGSRSGTPSAYGGGLKKENGLMTYNSESSRPTGRRMNTDKIAEFITIDDDEAIKSKEGTPVLLPKGMFREDPKEPDQPEIATTEEVKAAERGEPLLVPSGDNSEDGDVFYNENDVEMKDDDRKWPGAKELSRVKIEGEEITEIDMLTQRRAEKELQAKDLKRKMKYKDDEDRLDAEKMAYQRKLFGITSSDDDSDDEFKEDKTERKPLIAEGAIYLWQFPPVMPPLYKVEKTSARKSPVKDEPDDDDVVILNAPSHKSDKPVDLTAADDIKDEDESGAGLSNGKGQPEDDDEELSGLVGKLIIRKSGKMQIDWGGMLFDCESGIPVSHYREAVVTVEDDEKHPDGFHGTAYGMGAVAGKFNAVPHWSDVKPWIVDPSQLPPWGVGAAPEGTDVEE</sequence>
<evidence type="ECO:0000256" key="1">
    <source>
        <dbReference type="ARBA" id="ARBA00004123"/>
    </source>
</evidence>
<dbReference type="PANTHER" id="PTHR13408:SF0">
    <property type="entry name" value="DNA-DIRECTED RNA POLYMERASE III SUBUNIT RPC4"/>
    <property type="match status" value="1"/>
</dbReference>
<evidence type="ECO:0000256" key="2">
    <source>
        <dbReference type="ARBA" id="ARBA00022478"/>
    </source>
</evidence>
<feature type="compositionally biased region" description="Basic and acidic residues" evidence="5">
    <location>
        <begin position="77"/>
        <end position="102"/>
    </location>
</feature>
<evidence type="ECO:0000313" key="7">
    <source>
        <dbReference type="Proteomes" id="UP000803844"/>
    </source>
</evidence>
<feature type="region of interest" description="Disordered" evidence="5">
    <location>
        <begin position="215"/>
        <end position="269"/>
    </location>
</feature>
<name>A0A9P5CTK5_CRYP1</name>
<accession>A0A9P5CTK5</accession>
<dbReference type="RefSeq" id="XP_040781695.1">
    <property type="nucleotide sequence ID" value="XM_040920049.1"/>
</dbReference>
<dbReference type="OrthoDB" id="5836119at2759"/>
<dbReference type="InterPro" id="IPR007811">
    <property type="entry name" value="RPC4"/>
</dbReference>
<feature type="compositionally biased region" description="Basic and acidic residues" evidence="5">
    <location>
        <begin position="391"/>
        <end position="401"/>
    </location>
</feature>